<comment type="caution">
    <text evidence="2">The sequence shown here is derived from an EMBL/GenBank/DDBJ whole genome shotgun (WGS) entry which is preliminary data.</text>
</comment>
<dbReference type="AlphaFoldDB" id="A0A3A9Z1B4"/>
<feature type="domain" description="Transcription regulator PadR N-terminal" evidence="1">
    <location>
        <begin position="14"/>
        <end position="89"/>
    </location>
</feature>
<dbReference type="Proteomes" id="UP000272474">
    <property type="component" value="Unassembled WGS sequence"/>
</dbReference>
<dbReference type="InterPro" id="IPR052509">
    <property type="entry name" value="Metal_resp_DNA-bind_regulator"/>
</dbReference>
<protein>
    <submittedName>
        <fullName evidence="2">PadR family transcriptional regulator</fullName>
    </submittedName>
</protein>
<dbReference type="OrthoDB" id="8443918at2"/>
<evidence type="ECO:0000313" key="2">
    <source>
        <dbReference type="EMBL" id="RKN41819.1"/>
    </source>
</evidence>
<proteinExistence type="predicted"/>
<dbReference type="Pfam" id="PF03551">
    <property type="entry name" value="PadR"/>
    <property type="match status" value="1"/>
</dbReference>
<organism evidence="2 3">
    <name type="scientific">Streptomyces hoynatensis</name>
    <dbReference type="NCBI Taxonomy" id="1141874"/>
    <lineage>
        <taxon>Bacteria</taxon>
        <taxon>Bacillati</taxon>
        <taxon>Actinomycetota</taxon>
        <taxon>Actinomycetes</taxon>
        <taxon>Kitasatosporales</taxon>
        <taxon>Streptomycetaceae</taxon>
        <taxon>Streptomyces</taxon>
    </lineage>
</organism>
<accession>A0A3A9Z1B4</accession>
<dbReference type="SUPFAM" id="SSF46785">
    <property type="entry name" value="Winged helix' DNA-binding domain"/>
    <property type="match status" value="1"/>
</dbReference>
<sequence>MPSRSVSNPLALAVLVCLWERPMYPYEITTTLKERGKEDSIRLNFGSLYAVIKSLEKHGFIEAARTERAGNRPERVVYEITGSGRAEARDWMRELIGRPAKEYPAFEAGLSMIGILPPGEVASLLRERIAALDSELGERSRMEEEAAGLGLPELFVIESEYRTAMTRAERAFVARLLDRVETGRLGGIQGWTHMHELIRAGVPVVEAQLQLHQPPERAAEPEAERR</sequence>
<reference evidence="2 3" key="1">
    <citation type="journal article" date="2014" name="Int. J. Syst. Evol. Microbiol.">
        <title>Streptomyces hoynatensis sp. nov., isolated from deep marine sediment.</title>
        <authorList>
            <person name="Veyisoglu A."/>
            <person name="Sahin N."/>
        </authorList>
    </citation>
    <scope>NUCLEOTIDE SEQUENCE [LARGE SCALE GENOMIC DNA]</scope>
    <source>
        <strain evidence="2 3">KCTC 29097</strain>
    </source>
</reference>
<name>A0A3A9Z1B4_9ACTN</name>
<dbReference type="InterPro" id="IPR036390">
    <property type="entry name" value="WH_DNA-bd_sf"/>
</dbReference>
<dbReference type="PANTHER" id="PTHR33169">
    <property type="entry name" value="PADR-FAMILY TRANSCRIPTIONAL REGULATOR"/>
    <property type="match status" value="1"/>
</dbReference>
<dbReference type="InterPro" id="IPR036388">
    <property type="entry name" value="WH-like_DNA-bd_sf"/>
</dbReference>
<keyword evidence="3" id="KW-1185">Reference proteome</keyword>
<evidence type="ECO:0000313" key="3">
    <source>
        <dbReference type="Proteomes" id="UP000272474"/>
    </source>
</evidence>
<dbReference type="RefSeq" id="WP_120679837.1">
    <property type="nucleotide sequence ID" value="NZ_RBAL01000007.1"/>
</dbReference>
<dbReference type="EMBL" id="RBAL01000007">
    <property type="protein sequence ID" value="RKN41819.1"/>
    <property type="molecule type" value="Genomic_DNA"/>
</dbReference>
<dbReference type="Gene3D" id="1.10.10.10">
    <property type="entry name" value="Winged helix-like DNA-binding domain superfamily/Winged helix DNA-binding domain"/>
    <property type="match status" value="1"/>
</dbReference>
<gene>
    <name evidence="2" type="ORF">D7294_15310</name>
</gene>
<dbReference type="PANTHER" id="PTHR33169:SF14">
    <property type="entry name" value="TRANSCRIPTIONAL REGULATOR RV3488"/>
    <property type="match status" value="1"/>
</dbReference>
<dbReference type="InterPro" id="IPR005149">
    <property type="entry name" value="Tscrpt_reg_PadR_N"/>
</dbReference>
<evidence type="ECO:0000259" key="1">
    <source>
        <dbReference type="Pfam" id="PF03551"/>
    </source>
</evidence>